<dbReference type="Pfam" id="PF00155">
    <property type="entry name" value="Aminotran_1_2"/>
    <property type="match status" value="1"/>
</dbReference>
<feature type="domain" description="Aminotransferase class I/classII large" evidence="5">
    <location>
        <begin position="33"/>
        <end position="368"/>
    </location>
</feature>
<dbReference type="InterPro" id="IPR050087">
    <property type="entry name" value="AON_synthase_class-II"/>
</dbReference>
<protein>
    <submittedName>
        <fullName evidence="6">8-amino-7-oxononanoate synthase</fullName>
        <ecNumber evidence="6">2.3.1.47</ecNumber>
    </submittedName>
</protein>
<dbReference type="eggNOG" id="COG0156">
    <property type="taxonomic scope" value="Bacteria"/>
</dbReference>
<evidence type="ECO:0000313" key="7">
    <source>
        <dbReference type="Proteomes" id="UP000008461"/>
    </source>
</evidence>
<sequence>MLKKNLSIAEKMETALAERRAVDALRRLPSNRNLIDFYSNDYLGLARSLGVKKVIQAALEDDQPLGSTGSRLISGNRREMEEFEVFLAKFHRSEKALLFNSGYAANQGLLSCMADRHDTIIFDQLIHASLREGLKLSLATHYSFRHNDLNHLEQKLQVSKGQIFVVVESVYSMDGDEAPLIEMVELCEKYGAALILDEAHATGVLGPNGQGLVAELGLEERIWARIYTFGKALGGHGAAICGPGYLIDYLINFSKPFIYTTALPWHGLAGVQAAYQEMQKGLALEELRQNIRFFTEQISASLRPQFIPSRSAIQSLVYPGNSAVRELAKTLQDHGFAVWPILHPTVPSGEERLRICLHSFNTKEEMVALMELIQRTIS</sequence>
<evidence type="ECO:0000256" key="3">
    <source>
        <dbReference type="ARBA" id="ARBA00022679"/>
    </source>
</evidence>
<name>F4L5Z3_HALH1</name>
<dbReference type="EC" id="2.3.1.47" evidence="6"/>
<proteinExistence type="inferred from homology"/>
<accession>F4L5Z3</accession>
<dbReference type="KEGG" id="hhy:Halhy_5227"/>
<dbReference type="PANTHER" id="PTHR13693">
    <property type="entry name" value="CLASS II AMINOTRANSFERASE/8-AMINO-7-OXONONANOATE SYNTHASE"/>
    <property type="match status" value="1"/>
</dbReference>
<reference evidence="6 7" key="1">
    <citation type="journal article" date="2011" name="Stand. Genomic Sci.">
        <title>Complete genome sequence of Haliscomenobacter hydrossis type strain (O).</title>
        <authorList>
            <consortium name="US DOE Joint Genome Institute (JGI-PGF)"/>
            <person name="Daligault H."/>
            <person name="Lapidus A."/>
            <person name="Zeytun A."/>
            <person name="Nolan M."/>
            <person name="Lucas S."/>
            <person name="Del Rio T.G."/>
            <person name="Tice H."/>
            <person name="Cheng J.F."/>
            <person name="Tapia R."/>
            <person name="Han C."/>
            <person name="Goodwin L."/>
            <person name="Pitluck S."/>
            <person name="Liolios K."/>
            <person name="Pagani I."/>
            <person name="Ivanova N."/>
            <person name="Huntemann M."/>
            <person name="Mavromatis K."/>
            <person name="Mikhailova N."/>
            <person name="Pati A."/>
            <person name="Chen A."/>
            <person name="Palaniappan K."/>
            <person name="Land M."/>
            <person name="Hauser L."/>
            <person name="Brambilla E.M."/>
            <person name="Rohde M."/>
            <person name="Verbarg S."/>
            <person name="Goker M."/>
            <person name="Bristow J."/>
            <person name="Eisen J.A."/>
            <person name="Markowitz V."/>
            <person name="Hugenholtz P."/>
            <person name="Kyrpides N.C."/>
            <person name="Klenk H.P."/>
            <person name="Woyke T."/>
        </authorList>
    </citation>
    <scope>NUCLEOTIDE SEQUENCE [LARGE SCALE GENOMIC DNA]</scope>
    <source>
        <strain evidence="7">ATCC 27775 / DSM 1100 / LMG 10767 / O</strain>
    </source>
</reference>
<reference key="2">
    <citation type="submission" date="2011-04" db="EMBL/GenBank/DDBJ databases">
        <title>Complete sequence of chromosome of Haliscomenobacter hydrossis DSM 1100.</title>
        <authorList>
            <consortium name="US DOE Joint Genome Institute (JGI-PGF)"/>
            <person name="Lucas S."/>
            <person name="Han J."/>
            <person name="Lapidus A."/>
            <person name="Bruce D."/>
            <person name="Goodwin L."/>
            <person name="Pitluck S."/>
            <person name="Peters L."/>
            <person name="Kyrpides N."/>
            <person name="Mavromatis K."/>
            <person name="Ivanova N."/>
            <person name="Ovchinnikova G."/>
            <person name="Pagani I."/>
            <person name="Daligault H."/>
            <person name="Detter J.C."/>
            <person name="Han C."/>
            <person name="Land M."/>
            <person name="Hauser L."/>
            <person name="Markowitz V."/>
            <person name="Cheng J.-F."/>
            <person name="Hugenholtz P."/>
            <person name="Woyke T."/>
            <person name="Wu D."/>
            <person name="Verbarg S."/>
            <person name="Frueling A."/>
            <person name="Brambilla E."/>
            <person name="Klenk H.-P."/>
            <person name="Eisen J.A."/>
        </authorList>
    </citation>
    <scope>NUCLEOTIDE SEQUENCE</scope>
    <source>
        <strain>DSM 1100</strain>
    </source>
</reference>
<dbReference type="Gene3D" id="3.90.1150.10">
    <property type="entry name" value="Aspartate Aminotransferase, domain 1"/>
    <property type="match status" value="1"/>
</dbReference>
<dbReference type="HOGENOM" id="CLU_015846_11_2_10"/>
<dbReference type="InterPro" id="IPR004839">
    <property type="entry name" value="Aminotransferase_I/II_large"/>
</dbReference>
<dbReference type="InterPro" id="IPR015421">
    <property type="entry name" value="PyrdxlP-dep_Trfase_major"/>
</dbReference>
<evidence type="ECO:0000256" key="1">
    <source>
        <dbReference type="ARBA" id="ARBA00001933"/>
    </source>
</evidence>
<evidence type="ECO:0000256" key="4">
    <source>
        <dbReference type="ARBA" id="ARBA00022898"/>
    </source>
</evidence>
<dbReference type="GO" id="GO:0009102">
    <property type="term" value="P:biotin biosynthetic process"/>
    <property type="evidence" value="ECO:0007669"/>
    <property type="project" value="TreeGrafter"/>
</dbReference>
<dbReference type="GO" id="GO:0030170">
    <property type="term" value="F:pyridoxal phosphate binding"/>
    <property type="evidence" value="ECO:0007669"/>
    <property type="project" value="InterPro"/>
</dbReference>
<evidence type="ECO:0000313" key="6">
    <source>
        <dbReference type="EMBL" id="AEE53053.1"/>
    </source>
</evidence>
<dbReference type="AlphaFoldDB" id="F4L5Z3"/>
<dbReference type="Gene3D" id="3.40.640.10">
    <property type="entry name" value="Type I PLP-dependent aspartate aminotransferase-like (Major domain)"/>
    <property type="match status" value="1"/>
</dbReference>
<organism evidence="6 7">
    <name type="scientific">Haliscomenobacter hydrossis (strain ATCC 27775 / DSM 1100 / LMG 10767 / O)</name>
    <dbReference type="NCBI Taxonomy" id="760192"/>
    <lineage>
        <taxon>Bacteria</taxon>
        <taxon>Pseudomonadati</taxon>
        <taxon>Bacteroidota</taxon>
        <taxon>Saprospiria</taxon>
        <taxon>Saprospirales</taxon>
        <taxon>Haliscomenobacteraceae</taxon>
        <taxon>Haliscomenobacter</taxon>
    </lineage>
</organism>
<evidence type="ECO:0000256" key="2">
    <source>
        <dbReference type="ARBA" id="ARBA00010008"/>
    </source>
</evidence>
<dbReference type="InterPro" id="IPR015422">
    <property type="entry name" value="PyrdxlP-dep_Trfase_small"/>
</dbReference>
<dbReference type="Proteomes" id="UP000008461">
    <property type="component" value="Chromosome"/>
</dbReference>
<evidence type="ECO:0000259" key="5">
    <source>
        <dbReference type="Pfam" id="PF00155"/>
    </source>
</evidence>
<dbReference type="InterPro" id="IPR015424">
    <property type="entry name" value="PyrdxlP-dep_Trfase"/>
</dbReference>
<dbReference type="GO" id="GO:0008710">
    <property type="term" value="F:8-amino-7-oxononanoate synthase activity"/>
    <property type="evidence" value="ECO:0007669"/>
    <property type="project" value="UniProtKB-EC"/>
</dbReference>
<keyword evidence="7" id="KW-1185">Reference proteome</keyword>
<comment type="similarity">
    <text evidence="2">Belongs to the class-II pyridoxal-phosphate-dependent aminotransferase family. BioF subfamily.</text>
</comment>
<comment type="cofactor">
    <cofactor evidence="1">
        <name>pyridoxal 5'-phosphate</name>
        <dbReference type="ChEBI" id="CHEBI:597326"/>
    </cofactor>
</comment>
<dbReference type="EMBL" id="CP002691">
    <property type="protein sequence ID" value="AEE53053.1"/>
    <property type="molecule type" value="Genomic_DNA"/>
</dbReference>
<dbReference type="SUPFAM" id="SSF53383">
    <property type="entry name" value="PLP-dependent transferases"/>
    <property type="match status" value="1"/>
</dbReference>
<keyword evidence="3 6" id="KW-0808">Transferase</keyword>
<dbReference type="PANTHER" id="PTHR13693:SF77">
    <property type="entry name" value="8-AMINO-7-OXONONANOATE SYNTHASE"/>
    <property type="match status" value="1"/>
</dbReference>
<keyword evidence="4" id="KW-0663">Pyridoxal phosphate</keyword>
<dbReference type="STRING" id="760192.Halhy_5227"/>
<gene>
    <name evidence="6" type="ordered locus">Halhy_5227</name>
</gene>
<keyword evidence="6" id="KW-0012">Acyltransferase</keyword>